<comment type="caution">
    <text evidence="1">The sequence shown here is derived from an EMBL/GenBank/DDBJ whole genome shotgun (WGS) entry which is preliminary data.</text>
</comment>
<dbReference type="AlphaFoldDB" id="A0A9W9HIN5"/>
<accession>A0A9W9HIN5</accession>
<sequence>MSWPSVGTLTRKVPDSASQVCLRMSVSEGAPKSQINSGSDAYPSAENFDCGLELEVEESVEDADTELSAFRLGVPKPESKGRKVE</sequence>
<keyword evidence="2" id="KW-1185">Reference proteome</keyword>
<evidence type="ECO:0000313" key="2">
    <source>
        <dbReference type="Proteomes" id="UP001149079"/>
    </source>
</evidence>
<evidence type="ECO:0000313" key="1">
    <source>
        <dbReference type="EMBL" id="KAJ5146475.1"/>
    </source>
</evidence>
<gene>
    <name evidence="1" type="ORF">N7515_001039</name>
</gene>
<dbReference type="RefSeq" id="XP_056526949.1">
    <property type="nucleotide sequence ID" value="XM_056661783.1"/>
</dbReference>
<dbReference type="GeneID" id="81400953"/>
<protein>
    <submittedName>
        <fullName evidence="1">Uncharacterized protein</fullName>
    </submittedName>
</protein>
<name>A0A9W9HIN5_9EURO</name>
<organism evidence="1 2">
    <name type="scientific">Penicillium bovifimosum</name>
    <dbReference type="NCBI Taxonomy" id="126998"/>
    <lineage>
        <taxon>Eukaryota</taxon>
        <taxon>Fungi</taxon>
        <taxon>Dikarya</taxon>
        <taxon>Ascomycota</taxon>
        <taxon>Pezizomycotina</taxon>
        <taxon>Eurotiomycetes</taxon>
        <taxon>Eurotiomycetidae</taxon>
        <taxon>Eurotiales</taxon>
        <taxon>Aspergillaceae</taxon>
        <taxon>Penicillium</taxon>
    </lineage>
</organism>
<dbReference type="EMBL" id="JAPQKL010000001">
    <property type="protein sequence ID" value="KAJ5146475.1"/>
    <property type="molecule type" value="Genomic_DNA"/>
</dbReference>
<proteinExistence type="predicted"/>
<dbReference type="Proteomes" id="UP001149079">
    <property type="component" value="Unassembled WGS sequence"/>
</dbReference>
<reference evidence="1" key="1">
    <citation type="submission" date="2022-11" db="EMBL/GenBank/DDBJ databases">
        <authorList>
            <person name="Petersen C."/>
        </authorList>
    </citation>
    <scope>NUCLEOTIDE SEQUENCE</scope>
    <source>
        <strain evidence="1">IBT 22155</strain>
    </source>
</reference>
<reference evidence="1" key="2">
    <citation type="journal article" date="2023" name="IMA Fungus">
        <title>Comparative genomic study of the Penicillium genus elucidates a diverse pangenome and 15 lateral gene transfer events.</title>
        <authorList>
            <person name="Petersen C."/>
            <person name="Sorensen T."/>
            <person name="Nielsen M.R."/>
            <person name="Sondergaard T.E."/>
            <person name="Sorensen J.L."/>
            <person name="Fitzpatrick D.A."/>
            <person name="Frisvad J.C."/>
            <person name="Nielsen K.L."/>
        </authorList>
    </citation>
    <scope>NUCLEOTIDE SEQUENCE</scope>
    <source>
        <strain evidence="1">IBT 22155</strain>
    </source>
</reference>